<evidence type="ECO:0000313" key="1">
    <source>
        <dbReference type="EMBL" id="CAK5089842.1"/>
    </source>
</evidence>
<protein>
    <submittedName>
        <fullName evidence="1">Uncharacterized protein</fullName>
    </submittedName>
</protein>
<sequence length="99" mass="11348">MDWDKLYNDKDCKSRHTDKTTYTLGNITDGEILIQFTLWTGTNGKEATVEVLNGKESIIKLYANETMIIHSFEVNLCPETGRAQEHNAKLNNFLTRNPK</sequence>
<keyword evidence="2" id="KW-1185">Reference proteome</keyword>
<proteinExistence type="predicted"/>
<gene>
    <name evidence="1" type="ORF">MENTE1834_LOCUS37587</name>
</gene>
<dbReference type="EMBL" id="CAVMJV010000079">
    <property type="protein sequence ID" value="CAK5089842.1"/>
    <property type="molecule type" value="Genomic_DNA"/>
</dbReference>
<reference evidence="1" key="1">
    <citation type="submission" date="2023-11" db="EMBL/GenBank/DDBJ databases">
        <authorList>
            <person name="Poullet M."/>
        </authorList>
    </citation>
    <scope>NUCLEOTIDE SEQUENCE</scope>
    <source>
        <strain evidence="1">E1834</strain>
    </source>
</reference>
<dbReference type="Proteomes" id="UP001497535">
    <property type="component" value="Unassembled WGS sequence"/>
</dbReference>
<accession>A0ACB1AGZ0</accession>
<name>A0ACB1AGZ0_MELEN</name>
<organism evidence="1 2">
    <name type="scientific">Meloidogyne enterolobii</name>
    <name type="common">Root-knot nematode worm</name>
    <name type="synonym">Meloidogyne mayaguensis</name>
    <dbReference type="NCBI Taxonomy" id="390850"/>
    <lineage>
        <taxon>Eukaryota</taxon>
        <taxon>Metazoa</taxon>
        <taxon>Ecdysozoa</taxon>
        <taxon>Nematoda</taxon>
        <taxon>Chromadorea</taxon>
        <taxon>Rhabditida</taxon>
        <taxon>Tylenchina</taxon>
        <taxon>Tylenchomorpha</taxon>
        <taxon>Tylenchoidea</taxon>
        <taxon>Meloidogynidae</taxon>
        <taxon>Meloidogyninae</taxon>
        <taxon>Meloidogyne</taxon>
    </lineage>
</organism>
<comment type="caution">
    <text evidence="1">The sequence shown here is derived from an EMBL/GenBank/DDBJ whole genome shotgun (WGS) entry which is preliminary data.</text>
</comment>
<evidence type="ECO:0000313" key="2">
    <source>
        <dbReference type="Proteomes" id="UP001497535"/>
    </source>
</evidence>